<protein>
    <submittedName>
        <fullName evidence="1">Uncharacterized protein</fullName>
    </submittedName>
</protein>
<accession>A0A0F9GU25</accession>
<reference evidence="1" key="1">
    <citation type="journal article" date="2015" name="Nature">
        <title>Complex archaea that bridge the gap between prokaryotes and eukaryotes.</title>
        <authorList>
            <person name="Spang A."/>
            <person name="Saw J.H."/>
            <person name="Jorgensen S.L."/>
            <person name="Zaremba-Niedzwiedzka K."/>
            <person name="Martijn J."/>
            <person name="Lind A.E."/>
            <person name="van Eijk R."/>
            <person name="Schleper C."/>
            <person name="Guy L."/>
            <person name="Ettema T.J."/>
        </authorList>
    </citation>
    <scope>NUCLEOTIDE SEQUENCE</scope>
</reference>
<organism evidence="1">
    <name type="scientific">marine sediment metagenome</name>
    <dbReference type="NCBI Taxonomy" id="412755"/>
    <lineage>
        <taxon>unclassified sequences</taxon>
        <taxon>metagenomes</taxon>
        <taxon>ecological metagenomes</taxon>
    </lineage>
</organism>
<sequence>MKYAHLKEQRDDAIRRAVEAERMSRKTEVERLQAALTNAEEYAKREGVLAARLAAELMRLRERVTQFCAEVSE</sequence>
<comment type="caution">
    <text evidence="1">The sequence shown here is derived from an EMBL/GenBank/DDBJ whole genome shotgun (WGS) entry which is preliminary data.</text>
</comment>
<gene>
    <name evidence="1" type="ORF">LCGC14_1867100</name>
</gene>
<proteinExistence type="predicted"/>
<dbReference type="EMBL" id="LAZR01018989">
    <property type="protein sequence ID" value="KKL94196.1"/>
    <property type="molecule type" value="Genomic_DNA"/>
</dbReference>
<evidence type="ECO:0000313" key="1">
    <source>
        <dbReference type="EMBL" id="KKL94196.1"/>
    </source>
</evidence>
<dbReference type="AlphaFoldDB" id="A0A0F9GU25"/>
<name>A0A0F9GU25_9ZZZZ</name>